<evidence type="ECO:0000256" key="8">
    <source>
        <dbReference type="SAM" id="Phobius"/>
    </source>
</evidence>
<dbReference type="GO" id="GO:0005789">
    <property type="term" value="C:endoplasmic reticulum membrane"/>
    <property type="evidence" value="ECO:0007669"/>
    <property type="project" value="UniProtKB-SubCell"/>
</dbReference>
<dbReference type="HAMAP" id="MF_03230">
    <property type="entry name" value="FITM2"/>
    <property type="match status" value="1"/>
</dbReference>
<evidence type="ECO:0000256" key="4">
    <source>
        <dbReference type="ARBA" id="ARBA00022824"/>
    </source>
</evidence>
<dbReference type="GO" id="GO:0019915">
    <property type="term" value="P:lipid storage"/>
    <property type="evidence" value="ECO:0007669"/>
    <property type="project" value="InterPro"/>
</dbReference>
<protein>
    <submittedName>
        <fullName evidence="10">Acyl-coenzyme A diphosphatase FITM2</fullName>
    </submittedName>
</protein>
<name>A0A6P3W626_CLUHA</name>
<dbReference type="KEGG" id="char:105906863"/>
<dbReference type="Pfam" id="PF10261">
    <property type="entry name" value="FIT"/>
    <property type="match status" value="2"/>
</dbReference>
<feature type="transmembrane region" description="Helical" evidence="8">
    <location>
        <begin position="216"/>
        <end position="234"/>
    </location>
</feature>
<dbReference type="PANTHER" id="PTHR23129">
    <property type="entry name" value="ACYL-COENZYME A DIPHOSPHATASE FITM2"/>
    <property type="match status" value="1"/>
</dbReference>
<feature type="transmembrane region" description="Helical" evidence="8">
    <location>
        <begin position="21"/>
        <end position="38"/>
    </location>
</feature>
<keyword evidence="3" id="KW-0378">Hydrolase</keyword>
<dbReference type="OrthoDB" id="5579088at2759"/>
<keyword evidence="4" id="KW-0256">Endoplasmic reticulum</keyword>
<reference evidence="10" key="1">
    <citation type="submission" date="2025-08" db="UniProtKB">
        <authorList>
            <consortium name="RefSeq"/>
        </authorList>
    </citation>
    <scope>IDENTIFICATION</scope>
</reference>
<accession>A0A6P3W626</accession>
<dbReference type="GO" id="GO:0008654">
    <property type="term" value="P:phospholipid biosynthetic process"/>
    <property type="evidence" value="ECO:0007669"/>
    <property type="project" value="TreeGrafter"/>
</dbReference>
<feature type="transmembrane region" description="Helical" evidence="8">
    <location>
        <begin position="186"/>
        <end position="210"/>
    </location>
</feature>
<evidence type="ECO:0000256" key="3">
    <source>
        <dbReference type="ARBA" id="ARBA00022801"/>
    </source>
</evidence>
<dbReference type="GO" id="GO:0034389">
    <property type="term" value="P:lipid droplet organization"/>
    <property type="evidence" value="ECO:0007669"/>
    <property type="project" value="InterPro"/>
</dbReference>
<organism evidence="9 10">
    <name type="scientific">Clupea harengus</name>
    <name type="common">Atlantic herring</name>
    <dbReference type="NCBI Taxonomy" id="7950"/>
    <lineage>
        <taxon>Eukaryota</taxon>
        <taxon>Metazoa</taxon>
        <taxon>Chordata</taxon>
        <taxon>Craniata</taxon>
        <taxon>Vertebrata</taxon>
        <taxon>Euteleostomi</taxon>
        <taxon>Actinopterygii</taxon>
        <taxon>Neopterygii</taxon>
        <taxon>Teleostei</taxon>
        <taxon>Clupei</taxon>
        <taxon>Clupeiformes</taxon>
        <taxon>Clupeoidei</taxon>
        <taxon>Clupeidae</taxon>
        <taxon>Clupea</taxon>
    </lineage>
</organism>
<dbReference type="InterPro" id="IPR046401">
    <property type="entry name" value="FITM1/2"/>
</dbReference>
<evidence type="ECO:0000313" key="9">
    <source>
        <dbReference type="Proteomes" id="UP000515152"/>
    </source>
</evidence>
<evidence type="ECO:0000256" key="1">
    <source>
        <dbReference type="ARBA" id="ARBA00004477"/>
    </source>
</evidence>
<feature type="transmembrane region" description="Helical" evidence="8">
    <location>
        <begin position="58"/>
        <end position="77"/>
    </location>
</feature>
<dbReference type="PANTHER" id="PTHR23129:SF1">
    <property type="entry name" value="ACYL-COENZYME A DIPHOSPHATASE FITM2"/>
    <property type="match status" value="1"/>
</dbReference>
<evidence type="ECO:0000256" key="5">
    <source>
        <dbReference type="ARBA" id="ARBA00022989"/>
    </source>
</evidence>
<keyword evidence="7 8" id="KW-0472">Membrane</keyword>
<keyword evidence="9" id="KW-1185">Reference proteome</keyword>
<sequence length="252" mass="28805">MANMDKIVRKLRVIWKISADRVLLPCAFSLICILGSFLKEQDLVPKSYFSDTKNVLNLYFVKVSWGWTLFLLVPFVVLSNSLNRPPKFVLRRLCSLLVATAVWYVCVNTFELIEEATGTCYETSTKEVIHGELTGKGVCRKNGFVWDGCDISGHSFILSYSALVISEEMAAMVADVRGFRKPLLNVLYLSMSVIVYLWLFMFISTSVYFHSPLDKFIGTACGLLAWYLTYRVWYRKRLSPGLPPQRQIKLHA</sequence>
<dbReference type="RefSeq" id="XP_012690546.1">
    <property type="nucleotide sequence ID" value="XM_012835092.3"/>
</dbReference>
<dbReference type="CTD" id="128486"/>
<evidence type="ECO:0000256" key="6">
    <source>
        <dbReference type="ARBA" id="ARBA00023098"/>
    </source>
</evidence>
<dbReference type="AlphaFoldDB" id="A0A6P3W626"/>
<keyword evidence="6" id="KW-0443">Lipid metabolism</keyword>
<dbReference type="Proteomes" id="UP000515152">
    <property type="component" value="Chromosome 4"/>
</dbReference>
<dbReference type="GO" id="GO:0010945">
    <property type="term" value="F:coenzyme A diphosphatase activity"/>
    <property type="evidence" value="ECO:0007669"/>
    <property type="project" value="InterPro"/>
</dbReference>
<keyword evidence="5 8" id="KW-1133">Transmembrane helix</keyword>
<evidence type="ECO:0000313" key="10">
    <source>
        <dbReference type="RefSeq" id="XP_012690546.1"/>
    </source>
</evidence>
<dbReference type="GeneID" id="105906863"/>
<dbReference type="InterPro" id="IPR019388">
    <property type="entry name" value="FIT"/>
</dbReference>
<keyword evidence="2 8" id="KW-0812">Transmembrane</keyword>
<proteinExistence type="inferred from homology"/>
<evidence type="ECO:0000256" key="2">
    <source>
        <dbReference type="ARBA" id="ARBA00022692"/>
    </source>
</evidence>
<comment type="subcellular location">
    <subcellularLocation>
        <location evidence="1">Endoplasmic reticulum membrane</location>
        <topology evidence="1">Multi-pass membrane protein</topology>
    </subcellularLocation>
</comment>
<gene>
    <name evidence="10" type="primary">fitm2</name>
</gene>
<evidence type="ECO:0000256" key="7">
    <source>
        <dbReference type="ARBA" id="ARBA00023136"/>
    </source>
</evidence>